<proteinExistence type="predicted"/>
<evidence type="ECO:0000313" key="1">
    <source>
        <dbReference type="EMBL" id="KAI9916821.1"/>
    </source>
</evidence>
<comment type="caution">
    <text evidence="1">The sequence shown here is derived from an EMBL/GenBank/DDBJ whole genome shotgun (WGS) entry which is preliminary data.</text>
</comment>
<evidence type="ECO:0000313" key="2">
    <source>
        <dbReference type="Proteomes" id="UP001163321"/>
    </source>
</evidence>
<accession>A0ACC0WGH9</accession>
<keyword evidence="2" id="KW-1185">Reference proteome</keyword>
<gene>
    <name evidence="1" type="ORF">PsorP6_016926</name>
</gene>
<dbReference type="EMBL" id="CM047581">
    <property type="protein sequence ID" value="KAI9916821.1"/>
    <property type="molecule type" value="Genomic_DNA"/>
</dbReference>
<name>A0ACC0WGH9_9STRA</name>
<dbReference type="Proteomes" id="UP001163321">
    <property type="component" value="Chromosome 2"/>
</dbReference>
<organism evidence="1 2">
    <name type="scientific">Peronosclerospora sorghi</name>
    <dbReference type="NCBI Taxonomy" id="230839"/>
    <lineage>
        <taxon>Eukaryota</taxon>
        <taxon>Sar</taxon>
        <taxon>Stramenopiles</taxon>
        <taxon>Oomycota</taxon>
        <taxon>Peronosporomycetes</taxon>
        <taxon>Peronosporales</taxon>
        <taxon>Peronosporaceae</taxon>
        <taxon>Peronosclerospora</taxon>
    </lineage>
</organism>
<protein>
    <submittedName>
        <fullName evidence="1">Uncharacterized protein</fullName>
    </submittedName>
</protein>
<reference evidence="1 2" key="1">
    <citation type="journal article" date="2022" name="bioRxiv">
        <title>The genome of the oomycete Peronosclerospora sorghi, a cosmopolitan pathogen of maize and sorghum, is inflated with dispersed pseudogenes.</title>
        <authorList>
            <person name="Fletcher K."/>
            <person name="Martin F."/>
            <person name="Isakeit T."/>
            <person name="Cavanaugh K."/>
            <person name="Magill C."/>
            <person name="Michelmore R."/>
        </authorList>
    </citation>
    <scope>NUCLEOTIDE SEQUENCE [LARGE SCALE GENOMIC DNA]</scope>
    <source>
        <strain evidence="1">P6</strain>
    </source>
</reference>
<sequence length="208" mass="24487">MKKLVIKPYRQHLGIDQACAQEIWSSLRTAIYEIFSHNASLLSFEELYRNSYNLVLHEHGDVLYNGVVNVITEHLQSVAHQVAAVSDELLLKTLHDQWVDHQIVMTMVRDILMYMDRRYVTQKRKLPVCDHGLYIFRDVIVRQDSVRDRLRTCLLLSIERERHGELIDGDLIKSTLRMLVDLGFHSNAVYENDFETYFLDTTLDFYRA</sequence>